<accession>A0A1Y1IPN9</accession>
<keyword evidence="3" id="KW-1185">Reference proteome</keyword>
<evidence type="ECO:0000313" key="3">
    <source>
        <dbReference type="Proteomes" id="UP000054558"/>
    </source>
</evidence>
<dbReference type="AlphaFoldDB" id="A0A1Y1IPN9"/>
<evidence type="ECO:0000256" key="1">
    <source>
        <dbReference type="SAM" id="MobiDB-lite"/>
    </source>
</evidence>
<feature type="region of interest" description="Disordered" evidence="1">
    <location>
        <begin position="37"/>
        <end position="71"/>
    </location>
</feature>
<dbReference type="EMBL" id="DF238105">
    <property type="protein sequence ID" value="GAQ92820.1"/>
    <property type="molecule type" value="Genomic_DNA"/>
</dbReference>
<name>A0A1Y1IPN9_KLENI</name>
<feature type="compositionally biased region" description="Low complexity" evidence="1">
    <location>
        <begin position="38"/>
        <end position="57"/>
    </location>
</feature>
<feature type="non-terminal residue" evidence="2">
    <location>
        <position position="486"/>
    </location>
</feature>
<dbReference type="Proteomes" id="UP000054558">
    <property type="component" value="Unassembled WGS sequence"/>
</dbReference>
<reference evidence="2 3" key="1">
    <citation type="journal article" date="2014" name="Nat. Commun.">
        <title>Klebsormidium flaccidum genome reveals primary factors for plant terrestrial adaptation.</title>
        <authorList>
            <person name="Hori K."/>
            <person name="Maruyama F."/>
            <person name="Fujisawa T."/>
            <person name="Togashi T."/>
            <person name="Yamamoto N."/>
            <person name="Seo M."/>
            <person name="Sato S."/>
            <person name="Yamada T."/>
            <person name="Mori H."/>
            <person name="Tajima N."/>
            <person name="Moriyama T."/>
            <person name="Ikeuchi M."/>
            <person name="Watanabe M."/>
            <person name="Wada H."/>
            <person name="Kobayashi K."/>
            <person name="Saito M."/>
            <person name="Masuda T."/>
            <person name="Sasaki-Sekimoto Y."/>
            <person name="Mashiguchi K."/>
            <person name="Awai K."/>
            <person name="Shimojima M."/>
            <person name="Masuda S."/>
            <person name="Iwai M."/>
            <person name="Nobusawa T."/>
            <person name="Narise T."/>
            <person name="Kondo S."/>
            <person name="Saito H."/>
            <person name="Sato R."/>
            <person name="Murakawa M."/>
            <person name="Ihara Y."/>
            <person name="Oshima-Yamada Y."/>
            <person name="Ohtaka K."/>
            <person name="Satoh M."/>
            <person name="Sonobe K."/>
            <person name="Ishii M."/>
            <person name="Ohtani R."/>
            <person name="Kanamori-Sato M."/>
            <person name="Honoki R."/>
            <person name="Miyazaki D."/>
            <person name="Mochizuki H."/>
            <person name="Umetsu J."/>
            <person name="Higashi K."/>
            <person name="Shibata D."/>
            <person name="Kamiya Y."/>
            <person name="Sato N."/>
            <person name="Nakamura Y."/>
            <person name="Tabata S."/>
            <person name="Ida S."/>
            <person name="Kurokawa K."/>
            <person name="Ohta H."/>
        </authorList>
    </citation>
    <scope>NUCLEOTIDE SEQUENCE [LARGE SCALE GENOMIC DNA]</scope>
    <source>
        <strain evidence="2 3">NIES-2285</strain>
    </source>
</reference>
<feature type="compositionally biased region" description="Acidic residues" evidence="1">
    <location>
        <begin position="450"/>
        <end position="464"/>
    </location>
</feature>
<feature type="compositionally biased region" description="Low complexity" evidence="1">
    <location>
        <begin position="405"/>
        <end position="419"/>
    </location>
</feature>
<feature type="region of interest" description="Disordered" evidence="1">
    <location>
        <begin position="206"/>
        <end position="232"/>
    </location>
</feature>
<organism evidence="2 3">
    <name type="scientific">Klebsormidium nitens</name>
    <name type="common">Green alga</name>
    <name type="synonym">Ulothrix nitens</name>
    <dbReference type="NCBI Taxonomy" id="105231"/>
    <lineage>
        <taxon>Eukaryota</taxon>
        <taxon>Viridiplantae</taxon>
        <taxon>Streptophyta</taxon>
        <taxon>Klebsormidiophyceae</taxon>
        <taxon>Klebsormidiales</taxon>
        <taxon>Klebsormidiaceae</taxon>
        <taxon>Klebsormidium</taxon>
    </lineage>
</organism>
<evidence type="ECO:0000313" key="2">
    <source>
        <dbReference type="EMBL" id="GAQ92820.1"/>
    </source>
</evidence>
<protein>
    <submittedName>
        <fullName evidence="2">Uncharacterized protein</fullName>
    </submittedName>
</protein>
<proteinExistence type="predicted"/>
<feature type="region of interest" description="Disordered" evidence="1">
    <location>
        <begin position="364"/>
        <end position="464"/>
    </location>
</feature>
<gene>
    <name evidence="2" type="ORF">KFL_011560010</name>
</gene>
<sequence length="486" mass="52950">MAGIQALAGTADAGLQEGFERVLKSIRQAHLEGLQQLASASRGARRAPASPAPASRSITNEARPPAGGVSRKLREAREELATYLFGDKVPYGLLCKDCSSPAILARRGGKQGGSFECFCKKHYERKNPGNPGGFELEKTRAEWARVREVRKVKRELAQALEEDAALRREYACDGCLRDCSCWDATPKSRNLIAKLLLIGGIESNPGWPASRSQRNENKDGPASNASRRRPLVTLPSREDVARSWQPAPALHVVQRDVEVFEEWRNYAKLYEQVDPSRATLEGGITSERSDRVAPEAIKTLEIAAEVPNVADASDEEELHHQDMIEEGILNAQVEVSRADAEDRLSISRGTPGTALKTICGATAEESCASQRSATSAASESALRKRRVFDGAARSPQSRRRRRRVLSSSSESSGENGSVSARQSDVAGLDEEVQQLGPNELVPDASASSDEPLELEDDGCFEDSDFGEQFTTQCVIEPRPRRASVGQ</sequence>
<feature type="compositionally biased region" description="Polar residues" evidence="1">
    <location>
        <begin position="367"/>
        <end position="378"/>
    </location>
</feature>